<feature type="transmembrane region" description="Helical" evidence="2">
    <location>
        <begin position="201"/>
        <end position="223"/>
    </location>
</feature>
<sequence>MTHRIPTLLLALLTLHLTSAATILERQLATPTYTTDTILKPTANARYQVGIPVSVSWYIPQTTFNKNTAESFNVTIALDGVVSMGLSEAVSFPGWGEHDTTFTPRATWPESNRYQIFIFMNFGMKTLKSPNFGIWGGGKTASPTTSSLTSTTSAPSTTTSESEASTTISSDPESATSSETSDPVPTSSADPEPSNGVSGTVLGGAIGGSVVGTLAIVGMIWFMRRSMARSRASHGSNGPNASNANNAPPGYQNSNADGNQQWPYQQMNAPSTTSVNHLNSEYKGFVHTPPPPPPPPPQSNTSAANEMPTQMHHDPVELYSMPQSNGAVEMPGDMNWNMQPPAPVAQQQQQQPQSRQQMAGPEVYAWEIIVASEAIFGIDSWSQVLIFMRFKAYIRATLSMKVASGQPAPAPSLQLPQCGRGNRHPPTVDITILIPAKDSLLRSLDRNLVSWSIQNRDLPIFARTSLLSNLFKSLSTNIGTGQSVRLGGGESDKTTYGSDITITAQKYRSGYYGAQAQGNVTLGPNYFASFKHKYAPDTRYIWCLNLINTTNDFEAAISTAAGVLEYLGDELDLFEIGNEADFYGSKGYRDSNWDASMMLPEWNHIADEVQKNSPDKTIRFMAGGFANPANTVTEDFDIPGIIAAGFRSPRIPWYSMHLYPQSGCSDAVTIAPLLEHNTLSSILSNYIPQVSAAESVGAQFAIGETNTVSCVGRPGISDTFAAALWLVDYVLFAATIGIRRVYFHSTTTGSYSPIIPINYSSDSQNYSSGVLPLSYGAYFVSEVLSFNDTLLVTQIEGGNDTDYSSYSIWDETNNLRKIVFLNLQSHNSSVGGTNPAVPDTEIYSSPDTRPSTRVTVSTPWEPGRELSLIRLQAPGSNSKSQVNVSSFTFSEKDGSVTNDLVDTIITVQDNGDVVFDLLASEAVLLQHYSDVLANKHPTKSGSKAANSTVNGVVMRTRGADMNISSALGLNVNVMVPAMLVSAAFLLLV</sequence>
<organism evidence="5 6">
    <name type="scientific">Arthrobotrys flagrans</name>
    <name type="common">Nematode-trapping fungus</name>
    <name type="synonym">Trichothecium flagrans</name>
    <dbReference type="NCBI Taxonomy" id="97331"/>
    <lineage>
        <taxon>Eukaryota</taxon>
        <taxon>Fungi</taxon>
        <taxon>Dikarya</taxon>
        <taxon>Ascomycota</taxon>
        <taxon>Pezizomycotina</taxon>
        <taxon>Orbiliomycetes</taxon>
        <taxon>Orbiliales</taxon>
        <taxon>Orbiliaceae</taxon>
        <taxon>Arthrobotrys</taxon>
    </lineage>
</organism>
<dbReference type="InterPro" id="IPR017853">
    <property type="entry name" value="GH"/>
</dbReference>
<feature type="compositionally biased region" description="Polar residues" evidence="1">
    <location>
        <begin position="842"/>
        <end position="858"/>
    </location>
</feature>
<dbReference type="SUPFAM" id="SSF51445">
    <property type="entry name" value="(Trans)glycosidases"/>
    <property type="match status" value="1"/>
</dbReference>
<evidence type="ECO:0000256" key="2">
    <source>
        <dbReference type="SAM" id="Phobius"/>
    </source>
</evidence>
<feature type="compositionally biased region" description="Polar residues" evidence="1">
    <location>
        <begin position="171"/>
        <end position="189"/>
    </location>
</feature>
<keyword evidence="2" id="KW-1133">Transmembrane helix</keyword>
<feature type="transmembrane region" description="Helical" evidence="2">
    <location>
        <begin position="967"/>
        <end position="987"/>
    </location>
</feature>
<feature type="compositionally biased region" description="Polar residues" evidence="1">
    <location>
        <begin position="251"/>
        <end position="279"/>
    </location>
</feature>
<evidence type="ECO:0000259" key="4">
    <source>
        <dbReference type="Pfam" id="PF16862"/>
    </source>
</evidence>
<dbReference type="Proteomes" id="UP000283090">
    <property type="component" value="Unassembled WGS sequence"/>
</dbReference>
<comment type="caution">
    <text evidence="5">The sequence shown here is derived from an EMBL/GenBank/DDBJ whole genome shotgun (WGS) entry which is preliminary data.</text>
</comment>
<evidence type="ECO:0000313" key="5">
    <source>
        <dbReference type="EMBL" id="RVD87154.1"/>
    </source>
</evidence>
<dbReference type="GeneID" id="93587708"/>
<feature type="signal peptide" evidence="3">
    <location>
        <begin position="1"/>
        <end position="20"/>
    </location>
</feature>
<dbReference type="OrthoDB" id="2796951at2759"/>
<reference evidence="5 6" key="1">
    <citation type="submission" date="2019-01" db="EMBL/GenBank/DDBJ databases">
        <title>Intercellular communication is required for trap formation in the nematode-trapping fungus Duddingtonia flagrans.</title>
        <authorList>
            <person name="Youssar L."/>
            <person name="Wernet V."/>
            <person name="Hensel N."/>
            <person name="Hildebrandt H.-G."/>
            <person name="Fischer R."/>
        </authorList>
    </citation>
    <scope>NUCLEOTIDE SEQUENCE [LARGE SCALE GENOMIC DNA]</scope>
    <source>
        <strain evidence="5 6">CBS H-5679</strain>
    </source>
</reference>
<feature type="compositionally biased region" description="Low complexity" evidence="1">
    <location>
        <begin position="140"/>
        <end position="170"/>
    </location>
</feature>
<dbReference type="Pfam" id="PF16862">
    <property type="entry name" value="Glyco_hydro_79C"/>
    <property type="match status" value="1"/>
</dbReference>
<dbReference type="AlphaFoldDB" id="A0A437A7J2"/>
<dbReference type="InterPro" id="IPR052974">
    <property type="entry name" value="GH79_Enzymes"/>
</dbReference>
<keyword evidence="6" id="KW-1185">Reference proteome</keyword>
<feature type="compositionally biased region" description="Low complexity" evidence="1">
    <location>
        <begin position="233"/>
        <end position="250"/>
    </location>
</feature>
<dbReference type="Gene3D" id="3.20.20.80">
    <property type="entry name" value="Glycosidases"/>
    <property type="match status" value="1"/>
</dbReference>
<proteinExistence type="predicted"/>
<evidence type="ECO:0000313" key="6">
    <source>
        <dbReference type="Proteomes" id="UP000283090"/>
    </source>
</evidence>
<feature type="compositionally biased region" description="Low complexity" evidence="1">
    <location>
        <begin position="344"/>
        <end position="358"/>
    </location>
</feature>
<dbReference type="RefSeq" id="XP_067492698.1">
    <property type="nucleotide sequence ID" value="XM_067634650.1"/>
</dbReference>
<accession>A0A437A7J2</accession>
<evidence type="ECO:0000256" key="1">
    <source>
        <dbReference type="SAM" id="MobiDB-lite"/>
    </source>
</evidence>
<keyword evidence="2" id="KW-0812">Transmembrane</keyword>
<feature type="region of interest" description="Disordered" evidence="1">
    <location>
        <begin position="337"/>
        <end position="358"/>
    </location>
</feature>
<evidence type="ECO:0000256" key="3">
    <source>
        <dbReference type="SAM" id="SignalP"/>
    </source>
</evidence>
<keyword evidence="3" id="KW-0732">Signal</keyword>
<feature type="chain" id="PRO_5019219684" description="Beta-glucuronidase C-terminal domain-containing protein" evidence="3">
    <location>
        <begin position="21"/>
        <end position="988"/>
    </location>
</feature>
<dbReference type="VEuPathDB" id="FungiDB:DFL_005397"/>
<feature type="domain" description="Beta-glucuronidase C-terminal" evidence="4">
    <location>
        <begin position="806"/>
        <end position="924"/>
    </location>
</feature>
<gene>
    <name evidence="5" type="ORF">DFL_005397</name>
</gene>
<protein>
    <recommendedName>
        <fullName evidence="4">Beta-glucuronidase C-terminal domain-containing protein</fullName>
    </recommendedName>
</protein>
<dbReference type="InterPro" id="IPR031728">
    <property type="entry name" value="GlcAase_C"/>
</dbReference>
<feature type="region of interest" description="Disordered" evidence="1">
    <location>
        <begin position="831"/>
        <end position="858"/>
    </location>
</feature>
<feature type="compositionally biased region" description="Pro residues" evidence="1">
    <location>
        <begin position="288"/>
        <end position="298"/>
    </location>
</feature>
<keyword evidence="2" id="KW-0472">Membrane</keyword>
<feature type="region of interest" description="Disordered" evidence="1">
    <location>
        <begin position="231"/>
        <end position="307"/>
    </location>
</feature>
<name>A0A437A7J2_ARTFL</name>
<dbReference type="PANTHER" id="PTHR36183:SF2">
    <property type="entry name" value="BETA-GLUCURONIDASE C-TERMINAL DOMAIN-CONTAINING PROTEIN"/>
    <property type="match status" value="1"/>
</dbReference>
<dbReference type="PANTHER" id="PTHR36183">
    <property type="entry name" value="BETA-GLUCURONIDASE"/>
    <property type="match status" value="1"/>
</dbReference>
<feature type="region of interest" description="Disordered" evidence="1">
    <location>
        <begin position="140"/>
        <end position="200"/>
    </location>
</feature>
<dbReference type="EMBL" id="SAEB01000006">
    <property type="protein sequence ID" value="RVD87154.1"/>
    <property type="molecule type" value="Genomic_DNA"/>
</dbReference>